<evidence type="ECO:0000256" key="1">
    <source>
        <dbReference type="ARBA" id="ARBA00004651"/>
    </source>
</evidence>
<keyword evidence="4 8" id="KW-0812">Transmembrane</keyword>
<feature type="transmembrane region" description="Helical" evidence="8">
    <location>
        <begin position="305"/>
        <end position="322"/>
    </location>
</feature>
<keyword evidence="2" id="KW-1003">Cell membrane</keyword>
<feature type="transmembrane region" description="Helical" evidence="8">
    <location>
        <begin position="354"/>
        <end position="374"/>
    </location>
</feature>
<evidence type="ECO:0008006" key="11">
    <source>
        <dbReference type="Google" id="ProtNLM"/>
    </source>
</evidence>
<dbReference type="InterPro" id="IPR018584">
    <property type="entry name" value="GT87"/>
</dbReference>
<feature type="transmembrane region" description="Helical" evidence="8">
    <location>
        <begin position="280"/>
        <end position="299"/>
    </location>
</feature>
<comment type="caution">
    <text evidence="9">The sequence shown here is derived from an EMBL/GenBank/DDBJ whole genome shotgun (WGS) entry which is preliminary data.</text>
</comment>
<dbReference type="RefSeq" id="WP_179753118.1">
    <property type="nucleotide sequence ID" value="NZ_BAAAGN010000010.1"/>
</dbReference>
<feature type="transmembrane region" description="Helical" evidence="8">
    <location>
        <begin position="165"/>
        <end position="185"/>
    </location>
</feature>
<evidence type="ECO:0000256" key="3">
    <source>
        <dbReference type="ARBA" id="ARBA00022679"/>
    </source>
</evidence>
<evidence type="ECO:0000313" key="10">
    <source>
        <dbReference type="Proteomes" id="UP000521922"/>
    </source>
</evidence>
<feature type="transmembrane region" description="Helical" evidence="8">
    <location>
        <begin position="253"/>
        <end position="273"/>
    </location>
</feature>
<feature type="transmembrane region" description="Helical" evidence="8">
    <location>
        <begin position="135"/>
        <end position="159"/>
    </location>
</feature>
<dbReference type="Proteomes" id="UP000521922">
    <property type="component" value="Unassembled WGS sequence"/>
</dbReference>
<evidence type="ECO:0000256" key="4">
    <source>
        <dbReference type="ARBA" id="ARBA00022692"/>
    </source>
</evidence>
<organism evidence="9 10">
    <name type="scientific">Kineococcus aurantiacus</name>
    <dbReference type="NCBI Taxonomy" id="37633"/>
    <lineage>
        <taxon>Bacteria</taxon>
        <taxon>Bacillati</taxon>
        <taxon>Actinomycetota</taxon>
        <taxon>Actinomycetes</taxon>
        <taxon>Kineosporiales</taxon>
        <taxon>Kineosporiaceae</taxon>
        <taxon>Kineococcus</taxon>
    </lineage>
</organism>
<sequence length="390" mass="39705">MTATTTARRLAWVPLGLALVWSVVVLTTGVTTQSWQPGYDLSVYRDGARDLLAGRDLYDRVTVRGHHFVYPPFAAVLFVPLALLPLRVGLLLWDALLVVVLVRVGGRLLRRAGVPVALVPTALALVVVSDPFREALVLGQVSPLVVLALVAGVALGGTWPRAGGLAAGFAAAVKVTPALLVVLVVERRWRRLVGWTVLVAGVATLVGLVVAPRSSLRFFLDVAWDSARVAPPGTTSNNSLAGAFAHAGVPASAAGVAGLVAALPVLALLLLAARCGGSRGAGGVGGVELGLAVSLASALVSPVSWTHHVLAAPLAACALALGGRGWRAAAAGVAGVVWLLPVLQWAALAGGLGGVALALTRPVSALVLLVLLAGRVGRQVTDGLRVTRGG</sequence>
<evidence type="ECO:0000256" key="2">
    <source>
        <dbReference type="ARBA" id="ARBA00022475"/>
    </source>
</evidence>
<feature type="transmembrane region" description="Helical" evidence="8">
    <location>
        <begin position="90"/>
        <end position="106"/>
    </location>
</feature>
<keyword evidence="10" id="KW-1185">Reference proteome</keyword>
<evidence type="ECO:0000256" key="5">
    <source>
        <dbReference type="ARBA" id="ARBA00022989"/>
    </source>
</evidence>
<name>A0A7Y9J1V2_9ACTN</name>
<feature type="transmembrane region" description="Helical" evidence="8">
    <location>
        <begin position="12"/>
        <end position="35"/>
    </location>
</feature>
<comment type="subcellular location">
    <subcellularLocation>
        <location evidence="1">Cell membrane</location>
        <topology evidence="1">Multi-pass membrane protein</topology>
    </subcellularLocation>
</comment>
<dbReference type="GO" id="GO:0005886">
    <property type="term" value="C:plasma membrane"/>
    <property type="evidence" value="ECO:0007669"/>
    <property type="project" value="UniProtKB-SubCell"/>
</dbReference>
<evidence type="ECO:0000256" key="7">
    <source>
        <dbReference type="ARBA" id="ARBA00024033"/>
    </source>
</evidence>
<evidence type="ECO:0000256" key="6">
    <source>
        <dbReference type="ARBA" id="ARBA00023136"/>
    </source>
</evidence>
<keyword evidence="3" id="KW-0808">Transferase</keyword>
<comment type="similarity">
    <text evidence="7">Belongs to the glycosyltransferase 87 family.</text>
</comment>
<dbReference type="AlphaFoldDB" id="A0A7Y9J1V2"/>
<dbReference type="Pfam" id="PF09594">
    <property type="entry name" value="GT87"/>
    <property type="match status" value="1"/>
</dbReference>
<keyword evidence="5 8" id="KW-1133">Transmembrane helix</keyword>
<gene>
    <name evidence="9" type="ORF">BJ968_002948</name>
</gene>
<protein>
    <recommendedName>
        <fullName evidence="11">Alpha-1,2-mannosyltransferase</fullName>
    </recommendedName>
</protein>
<proteinExistence type="inferred from homology"/>
<evidence type="ECO:0000313" key="9">
    <source>
        <dbReference type="EMBL" id="NYD23408.1"/>
    </source>
</evidence>
<accession>A0A7Y9J1V2</accession>
<feature type="transmembrane region" description="Helical" evidence="8">
    <location>
        <begin position="192"/>
        <end position="211"/>
    </location>
</feature>
<feature type="transmembrane region" description="Helical" evidence="8">
    <location>
        <begin position="329"/>
        <end position="348"/>
    </location>
</feature>
<evidence type="ECO:0000256" key="8">
    <source>
        <dbReference type="SAM" id="Phobius"/>
    </source>
</evidence>
<keyword evidence="6 8" id="KW-0472">Membrane</keyword>
<dbReference type="EMBL" id="JACCBB010000001">
    <property type="protein sequence ID" value="NYD23408.1"/>
    <property type="molecule type" value="Genomic_DNA"/>
</dbReference>
<reference evidence="9 10" key="1">
    <citation type="submission" date="2020-07" db="EMBL/GenBank/DDBJ databases">
        <title>Sequencing the genomes of 1000 actinobacteria strains.</title>
        <authorList>
            <person name="Klenk H.-P."/>
        </authorList>
    </citation>
    <scope>NUCLEOTIDE SEQUENCE [LARGE SCALE GENOMIC DNA]</scope>
    <source>
        <strain evidence="9 10">DSM 7487</strain>
    </source>
</reference>
<dbReference type="GO" id="GO:0016758">
    <property type="term" value="F:hexosyltransferase activity"/>
    <property type="evidence" value="ECO:0007669"/>
    <property type="project" value="InterPro"/>
</dbReference>